<evidence type="ECO:0000256" key="1">
    <source>
        <dbReference type="SAM" id="Phobius"/>
    </source>
</evidence>
<evidence type="ECO:0000313" key="3">
    <source>
        <dbReference type="Proteomes" id="UP000235728"/>
    </source>
</evidence>
<protein>
    <submittedName>
        <fullName evidence="2">Uncharacterized protein</fullName>
    </submittedName>
</protein>
<keyword evidence="1" id="KW-0812">Transmembrane</keyword>
<reference evidence="2 3" key="1">
    <citation type="journal article" date="2016" name="Appl. Microbiol. Biotechnol.">
        <title>Characterization of T-DNA insertion mutants with decreased virulence in the entomopathogenic fungus Beauveria bassiana JEF-007.</title>
        <authorList>
            <person name="Kim S."/>
            <person name="Lee S.J."/>
            <person name="Nai Y.S."/>
            <person name="Yu J.S."/>
            <person name="Lee M.R."/>
            <person name="Yang Y.T."/>
            <person name="Kim J.S."/>
        </authorList>
    </citation>
    <scope>NUCLEOTIDE SEQUENCE [LARGE SCALE GENOMIC DNA]</scope>
    <source>
        <strain evidence="2 3">JEF-007</strain>
    </source>
</reference>
<name>A0A2N6N968_BEABA</name>
<gene>
    <name evidence="2" type="ORF">BM221_010296</name>
</gene>
<dbReference type="Proteomes" id="UP000235728">
    <property type="component" value="Unassembled WGS sequence"/>
</dbReference>
<sequence length="95" mass="10274">MSRVPSRASSTCARHAVIIPRSERCGLPSRFTILPEIENPYDSKRATRWGITATITVATAAAPLGSSIFLPFVLLPSNPAKRVPKNMAVLSLLTK</sequence>
<proteinExistence type="predicted"/>
<evidence type="ECO:0000313" key="2">
    <source>
        <dbReference type="EMBL" id="PMB63825.1"/>
    </source>
</evidence>
<organism evidence="2 3">
    <name type="scientific">Beauveria bassiana</name>
    <name type="common">White muscardine disease fungus</name>
    <name type="synonym">Tritirachium shiotae</name>
    <dbReference type="NCBI Taxonomy" id="176275"/>
    <lineage>
        <taxon>Eukaryota</taxon>
        <taxon>Fungi</taxon>
        <taxon>Dikarya</taxon>
        <taxon>Ascomycota</taxon>
        <taxon>Pezizomycotina</taxon>
        <taxon>Sordariomycetes</taxon>
        <taxon>Hypocreomycetidae</taxon>
        <taxon>Hypocreales</taxon>
        <taxon>Cordycipitaceae</taxon>
        <taxon>Beauveria</taxon>
    </lineage>
</organism>
<accession>A0A2N6N968</accession>
<keyword evidence="1" id="KW-1133">Transmembrane helix</keyword>
<dbReference type="EMBL" id="MRVG01000016">
    <property type="protein sequence ID" value="PMB63825.1"/>
    <property type="molecule type" value="Genomic_DNA"/>
</dbReference>
<dbReference type="AlphaFoldDB" id="A0A2N6N968"/>
<keyword evidence="1" id="KW-0472">Membrane</keyword>
<comment type="caution">
    <text evidence="2">The sequence shown here is derived from an EMBL/GenBank/DDBJ whole genome shotgun (WGS) entry which is preliminary data.</text>
</comment>
<feature type="transmembrane region" description="Helical" evidence="1">
    <location>
        <begin position="49"/>
        <end position="75"/>
    </location>
</feature>